<dbReference type="EMBL" id="FXTD01000004">
    <property type="protein sequence ID" value="SMO55678.1"/>
    <property type="molecule type" value="Genomic_DNA"/>
</dbReference>
<dbReference type="InterPro" id="IPR027598">
    <property type="entry name" value="Amphi-Trp_dom"/>
</dbReference>
<dbReference type="AlphaFoldDB" id="A0A521C8E6"/>
<name>A0A521C8E6_9EURY</name>
<dbReference type="PANTHER" id="PTHR40606:SF1">
    <property type="entry name" value="UPF0339 PROTEIN YEGP"/>
    <property type="match status" value="1"/>
</dbReference>
<dbReference type="PANTHER" id="PTHR40606">
    <property type="match status" value="1"/>
</dbReference>
<feature type="domain" description="DUF1508" evidence="1">
    <location>
        <begin position="189"/>
        <end position="237"/>
    </location>
</feature>
<feature type="domain" description="DUF1508" evidence="1">
    <location>
        <begin position="119"/>
        <end position="167"/>
    </location>
</feature>
<evidence type="ECO:0000313" key="3">
    <source>
        <dbReference type="EMBL" id="SMO55678.1"/>
    </source>
</evidence>
<organism evidence="3 4">
    <name type="scientific">Halorubrum cibi</name>
    <dbReference type="NCBI Taxonomy" id="413815"/>
    <lineage>
        <taxon>Archaea</taxon>
        <taxon>Methanobacteriati</taxon>
        <taxon>Methanobacteriota</taxon>
        <taxon>Stenosarchaea group</taxon>
        <taxon>Halobacteria</taxon>
        <taxon>Halobacteriales</taxon>
        <taxon>Haloferacaceae</taxon>
        <taxon>Halorubrum</taxon>
    </lineage>
</organism>
<dbReference type="Gene3D" id="2.30.29.80">
    <property type="match status" value="1"/>
</dbReference>
<dbReference type="InterPro" id="IPR010879">
    <property type="entry name" value="DUF1508"/>
</dbReference>
<evidence type="ECO:0008006" key="5">
    <source>
        <dbReference type="Google" id="ProtNLM"/>
    </source>
</evidence>
<dbReference type="Proteomes" id="UP000319712">
    <property type="component" value="Unassembled WGS sequence"/>
</dbReference>
<dbReference type="InterPro" id="IPR051141">
    <property type="entry name" value="UPF0339_domain"/>
</dbReference>
<proteinExistence type="predicted"/>
<feature type="domain" description="Amphi-Trp" evidence="2">
    <location>
        <begin position="26"/>
        <end position="104"/>
    </location>
</feature>
<evidence type="ECO:0000259" key="1">
    <source>
        <dbReference type="Pfam" id="PF07411"/>
    </source>
</evidence>
<accession>A0A521C8E6</accession>
<protein>
    <recommendedName>
        <fullName evidence="5">DUF1508 domain-containing protein</fullName>
    </recommendedName>
</protein>
<keyword evidence="4" id="KW-1185">Reference proteome</keyword>
<dbReference type="Pfam" id="PF20068">
    <property type="entry name" value="Amphi-Trp"/>
    <property type="match status" value="1"/>
</dbReference>
<evidence type="ECO:0000313" key="4">
    <source>
        <dbReference type="Proteomes" id="UP000319712"/>
    </source>
</evidence>
<dbReference type="InterPro" id="IPR036913">
    <property type="entry name" value="YegP-like_sf"/>
</dbReference>
<reference evidence="3 4" key="1">
    <citation type="submission" date="2017-05" db="EMBL/GenBank/DDBJ databases">
        <authorList>
            <person name="Varghese N."/>
            <person name="Submissions S."/>
        </authorList>
    </citation>
    <scope>NUCLEOTIDE SEQUENCE [LARGE SCALE GENOMIC DNA]</scope>
    <source>
        <strain evidence="3 4">DSM 19504</strain>
    </source>
</reference>
<dbReference type="NCBIfam" id="NF041908">
    <property type="entry name" value="HVO_2922"/>
    <property type="match status" value="1"/>
</dbReference>
<dbReference type="SUPFAM" id="SSF160113">
    <property type="entry name" value="YegP-like"/>
    <property type="match status" value="2"/>
</dbReference>
<dbReference type="Pfam" id="PF07411">
    <property type="entry name" value="DUF1508"/>
    <property type="match status" value="2"/>
</dbReference>
<gene>
    <name evidence="3" type="ORF">SAMN06264867_10415</name>
</gene>
<sequence length="240" mass="26100">MNRVDPVSAIAFCVLAETGPCMPDETEETVHESERSRSRQALATYFRRIAKALGRGEPVPVADAGTITVDPPAEPDLEVEIEREGDRVSLELDVEWIEEEGDVDLDAAASKATFEVYGDAADDWRWRLVHDNGNIIADGGEGYSDRRDAENGIESVKRNAPGAHVVDLKNEEEPPEEGGSNATFEVFEDQGGKRRWRLVHDNGNVIADGGQGYASKRNAVGGLRSVKENAPGAAVEEVDE</sequence>
<evidence type="ECO:0000259" key="2">
    <source>
        <dbReference type="Pfam" id="PF20068"/>
    </source>
</evidence>
<dbReference type="NCBIfam" id="TIGR04354">
    <property type="entry name" value="amphi-Trp"/>
    <property type="match status" value="1"/>
</dbReference>